<reference evidence="1" key="1">
    <citation type="submission" date="2018-02" db="EMBL/GenBank/DDBJ databases">
        <title>Rhizophora mucronata_Transcriptome.</title>
        <authorList>
            <person name="Meera S.P."/>
            <person name="Sreeshan A."/>
            <person name="Augustine A."/>
        </authorList>
    </citation>
    <scope>NUCLEOTIDE SEQUENCE</scope>
    <source>
        <tissue evidence="1">Leaf</tissue>
    </source>
</reference>
<evidence type="ECO:0000313" key="1">
    <source>
        <dbReference type="EMBL" id="MBX38322.1"/>
    </source>
</evidence>
<dbReference type="EMBL" id="GGEC01057838">
    <property type="protein sequence ID" value="MBX38322.1"/>
    <property type="molecule type" value="Transcribed_RNA"/>
</dbReference>
<organism evidence="1">
    <name type="scientific">Rhizophora mucronata</name>
    <name type="common">Asiatic mangrove</name>
    <dbReference type="NCBI Taxonomy" id="61149"/>
    <lineage>
        <taxon>Eukaryota</taxon>
        <taxon>Viridiplantae</taxon>
        <taxon>Streptophyta</taxon>
        <taxon>Embryophyta</taxon>
        <taxon>Tracheophyta</taxon>
        <taxon>Spermatophyta</taxon>
        <taxon>Magnoliopsida</taxon>
        <taxon>eudicotyledons</taxon>
        <taxon>Gunneridae</taxon>
        <taxon>Pentapetalae</taxon>
        <taxon>rosids</taxon>
        <taxon>fabids</taxon>
        <taxon>Malpighiales</taxon>
        <taxon>Rhizophoraceae</taxon>
        <taxon>Rhizophora</taxon>
    </lineage>
</organism>
<proteinExistence type="predicted"/>
<sequence>MIIPYSSNAPAASDYCFHAFH</sequence>
<accession>A0A2P2N782</accession>
<name>A0A2P2N782_RHIMU</name>
<protein>
    <submittedName>
        <fullName evidence="1">Uncharacterized protein</fullName>
    </submittedName>
</protein>
<dbReference type="AlphaFoldDB" id="A0A2P2N782"/>